<dbReference type="RefSeq" id="WP_058022921.1">
    <property type="nucleotide sequence ID" value="NZ_CP013189.1"/>
</dbReference>
<dbReference type="EMBL" id="CP013189">
    <property type="protein sequence ID" value="ALO47539.1"/>
    <property type="molecule type" value="Genomic_DNA"/>
</dbReference>
<feature type="domain" description="Leucine-binding protein" evidence="3">
    <location>
        <begin position="43"/>
        <end position="143"/>
    </location>
</feature>
<accession>A0A0S2KHE1</accession>
<keyword evidence="2" id="KW-0732">Signal</keyword>
<dbReference type="Pfam" id="PF13458">
    <property type="entry name" value="Peripla_BP_6"/>
    <property type="match status" value="1"/>
</dbReference>
<evidence type="ECO:0000259" key="3">
    <source>
        <dbReference type="Pfam" id="PF13458"/>
    </source>
</evidence>
<sequence length="167" mass="17724">MPTKCLKSRSVHPYLTALMITVATFVGCFTHAQSNESLERQDPVNVAIVGPMAGTSFAVGMQFKAGVHAAINNMAEGSLLGRHIRITEYDDRCAEAVAESLSRDLVKSPPDIVIGHSCSATTQVSAPIYAASNILQISPASTGSGITEMGITTIFRMIGRDDEQGLI</sequence>
<protein>
    <submittedName>
        <fullName evidence="4">ABC-type transporter, substrate-binding protein</fullName>
    </submittedName>
</protein>
<evidence type="ECO:0000256" key="1">
    <source>
        <dbReference type="ARBA" id="ARBA00010062"/>
    </source>
</evidence>
<dbReference type="Proteomes" id="UP000065641">
    <property type="component" value="Chromosome"/>
</dbReference>
<dbReference type="Gene3D" id="3.40.50.2300">
    <property type="match status" value="1"/>
</dbReference>
<organism evidence="4 5">
    <name type="scientific">Pseudohongiella spirulinae</name>
    <dbReference type="NCBI Taxonomy" id="1249552"/>
    <lineage>
        <taxon>Bacteria</taxon>
        <taxon>Pseudomonadati</taxon>
        <taxon>Pseudomonadota</taxon>
        <taxon>Gammaproteobacteria</taxon>
        <taxon>Pseudomonadales</taxon>
        <taxon>Pseudohongiellaceae</taxon>
        <taxon>Pseudohongiella</taxon>
    </lineage>
</organism>
<dbReference type="PANTHER" id="PTHR47151:SF2">
    <property type="entry name" value="AMINO ACID BINDING PROTEIN"/>
    <property type="match status" value="1"/>
</dbReference>
<dbReference type="OrthoDB" id="9768386at2"/>
<dbReference type="KEGG" id="pspi:PS2015_2912"/>
<dbReference type="PROSITE" id="PS51257">
    <property type="entry name" value="PROKAR_LIPOPROTEIN"/>
    <property type="match status" value="1"/>
</dbReference>
<gene>
    <name evidence="4" type="ORF">PS2015_2912</name>
</gene>
<dbReference type="InterPro" id="IPR028081">
    <property type="entry name" value="Leu-bd"/>
</dbReference>
<dbReference type="InterPro" id="IPR028082">
    <property type="entry name" value="Peripla_BP_I"/>
</dbReference>
<dbReference type="SUPFAM" id="SSF53822">
    <property type="entry name" value="Periplasmic binding protein-like I"/>
    <property type="match status" value="1"/>
</dbReference>
<reference evidence="4 5" key="1">
    <citation type="submission" date="2015-11" db="EMBL/GenBank/DDBJ databases">
        <authorList>
            <person name="Zhang Y."/>
            <person name="Guo Z."/>
        </authorList>
    </citation>
    <scope>NUCLEOTIDE SEQUENCE [LARGE SCALE GENOMIC DNA]</scope>
    <source>
        <strain evidence="4 5">KCTC 32221</strain>
    </source>
</reference>
<evidence type="ECO:0000313" key="4">
    <source>
        <dbReference type="EMBL" id="ALO47539.1"/>
    </source>
</evidence>
<name>A0A0S2KHE1_9GAMM</name>
<comment type="similarity">
    <text evidence="1">Belongs to the leucine-binding protein family.</text>
</comment>
<dbReference type="PANTHER" id="PTHR47151">
    <property type="entry name" value="LEU/ILE/VAL-BINDING ABC TRANSPORTER SUBUNIT"/>
    <property type="match status" value="1"/>
</dbReference>
<evidence type="ECO:0000256" key="2">
    <source>
        <dbReference type="ARBA" id="ARBA00022729"/>
    </source>
</evidence>
<proteinExistence type="inferred from homology"/>
<dbReference type="AlphaFoldDB" id="A0A0S2KHE1"/>
<keyword evidence="5" id="KW-1185">Reference proteome</keyword>
<evidence type="ECO:0000313" key="5">
    <source>
        <dbReference type="Proteomes" id="UP000065641"/>
    </source>
</evidence>
<dbReference type="STRING" id="1249552.PS2015_2912"/>